<evidence type="ECO:0000313" key="3">
    <source>
        <dbReference type="Proteomes" id="UP000017836"/>
    </source>
</evidence>
<dbReference type="HOGENOM" id="CLU_2761165_0_0_1"/>
<name>U5D6I3_AMBTC</name>
<feature type="compositionally biased region" description="Polar residues" evidence="1">
    <location>
        <begin position="1"/>
        <end position="19"/>
    </location>
</feature>
<feature type="region of interest" description="Disordered" evidence="1">
    <location>
        <begin position="1"/>
        <end position="35"/>
    </location>
</feature>
<accession>U5D6I3</accession>
<dbReference type="Gramene" id="ERN18034">
    <property type="protein sequence ID" value="ERN18034"/>
    <property type="gene ID" value="AMTR_s00046p00186330"/>
</dbReference>
<evidence type="ECO:0000256" key="1">
    <source>
        <dbReference type="SAM" id="MobiDB-lite"/>
    </source>
</evidence>
<protein>
    <submittedName>
        <fullName evidence="2">Uncharacterized protein</fullName>
    </submittedName>
</protein>
<organism evidence="2 3">
    <name type="scientific">Amborella trichopoda</name>
    <dbReference type="NCBI Taxonomy" id="13333"/>
    <lineage>
        <taxon>Eukaryota</taxon>
        <taxon>Viridiplantae</taxon>
        <taxon>Streptophyta</taxon>
        <taxon>Embryophyta</taxon>
        <taxon>Tracheophyta</taxon>
        <taxon>Spermatophyta</taxon>
        <taxon>Magnoliopsida</taxon>
        <taxon>Amborellales</taxon>
        <taxon>Amborellaceae</taxon>
        <taxon>Amborella</taxon>
    </lineage>
</organism>
<dbReference type="AlphaFoldDB" id="U5D6I3"/>
<dbReference type="Proteomes" id="UP000017836">
    <property type="component" value="Unassembled WGS sequence"/>
</dbReference>
<proteinExistence type="predicted"/>
<evidence type="ECO:0000313" key="2">
    <source>
        <dbReference type="EMBL" id="ERN18034.1"/>
    </source>
</evidence>
<gene>
    <name evidence="2" type="ORF">AMTR_s00046p00186330</name>
</gene>
<sequence>MLAKPLSSSLTQNSINKSSINEKDHTASTSTQTLLPSTIPPFSAWLKQIQSSPSNSTQYFTGQKHLDRDN</sequence>
<keyword evidence="3" id="KW-1185">Reference proteome</keyword>
<reference evidence="3" key="1">
    <citation type="journal article" date="2013" name="Science">
        <title>The Amborella genome and the evolution of flowering plants.</title>
        <authorList>
            <consortium name="Amborella Genome Project"/>
        </authorList>
    </citation>
    <scope>NUCLEOTIDE SEQUENCE [LARGE SCALE GENOMIC DNA]</scope>
</reference>
<dbReference type="EMBL" id="KI392290">
    <property type="protein sequence ID" value="ERN18034.1"/>
    <property type="molecule type" value="Genomic_DNA"/>
</dbReference>